<comment type="caution">
    <text evidence="2">The sequence shown here is derived from an EMBL/GenBank/DDBJ whole genome shotgun (WGS) entry which is preliminary data.</text>
</comment>
<feature type="domain" description="Aminoglycoside phosphotransferase" evidence="1">
    <location>
        <begin position="121"/>
        <end position="318"/>
    </location>
</feature>
<evidence type="ECO:0000313" key="3">
    <source>
        <dbReference type="Proteomes" id="UP000664534"/>
    </source>
</evidence>
<dbReference type="AlphaFoldDB" id="A0A8H3IQ05"/>
<dbReference type="PANTHER" id="PTHR21310:SF15">
    <property type="entry name" value="AMINOGLYCOSIDE PHOSPHOTRANSFERASE DOMAIN-CONTAINING PROTEIN"/>
    <property type="match status" value="1"/>
</dbReference>
<evidence type="ECO:0000259" key="1">
    <source>
        <dbReference type="Pfam" id="PF01636"/>
    </source>
</evidence>
<accession>A0A8H3IQ05</accession>
<dbReference type="Proteomes" id="UP000664534">
    <property type="component" value="Unassembled WGS sequence"/>
</dbReference>
<reference evidence="2" key="1">
    <citation type="submission" date="2021-03" db="EMBL/GenBank/DDBJ databases">
        <authorList>
            <person name="Tagirdzhanova G."/>
        </authorList>
    </citation>
    <scope>NUCLEOTIDE SEQUENCE</scope>
</reference>
<dbReference type="OrthoDB" id="10003767at2759"/>
<dbReference type="InterPro" id="IPR051678">
    <property type="entry name" value="AGP_Transferase"/>
</dbReference>
<dbReference type="SUPFAM" id="SSF56112">
    <property type="entry name" value="Protein kinase-like (PK-like)"/>
    <property type="match status" value="1"/>
</dbReference>
<dbReference type="InterPro" id="IPR011009">
    <property type="entry name" value="Kinase-like_dom_sf"/>
</dbReference>
<dbReference type="PANTHER" id="PTHR21310">
    <property type="entry name" value="AMINOGLYCOSIDE PHOSPHOTRANSFERASE-RELATED-RELATED"/>
    <property type="match status" value="1"/>
</dbReference>
<dbReference type="InterPro" id="IPR002575">
    <property type="entry name" value="Aminoglycoside_PTrfase"/>
</dbReference>
<organism evidence="2 3">
    <name type="scientific">Imshaugia aleurites</name>
    <dbReference type="NCBI Taxonomy" id="172621"/>
    <lineage>
        <taxon>Eukaryota</taxon>
        <taxon>Fungi</taxon>
        <taxon>Dikarya</taxon>
        <taxon>Ascomycota</taxon>
        <taxon>Pezizomycotina</taxon>
        <taxon>Lecanoromycetes</taxon>
        <taxon>OSLEUM clade</taxon>
        <taxon>Lecanoromycetidae</taxon>
        <taxon>Lecanorales</taxon>
        <taxon>Lecanorineae</taxon>
        <taxon>Parmeliaceae</taxon>
        <taxon>Imshaugia</taxon>
    </lineage>
</organism>
<name>A0A8H3IQ05_9LECA</name>
<dbReference type="EMBL" id="CAJPDT010000052">
    <property type="protein sequence ID" value="CAF9929125.1"/>
    <property type="molecule type" value="Genomic_DNA"/>
</dbReference>
<keyword evidence="3" id="KW-1185">Reference proteome</keyword>
<dbReference type="Pfam" id="PF01636">
    <property type="entry name" value="APH"/>
    <property type="match status" value="1"/>
</dbReference>
<protein>
    <recommendedName>
        <fullName evidence="1">Aminoglycoside phosphotransferase domain-containing protein</fullName>
    </recommendedName>
</protein>
<gene>
    <name evidence="2" type="ORF">IMSHALPRED_007820</name>
</gene>
<proteinExistence type="predicted"/>
<evidence type="ECO:0000313" key="2">
    <source>
        <dbReference type="EMBL" id="CAF9929125.1"/>
    </source>
</evidence>
<sequence>MNKEEGMEYTDWIKPRPFQDDPRFIGKVFAAQNRASGLEDIICHLATETWINQQMQLGHQPDRSREAILDTDELLFGKRKVLYRLRMPDNSLWVARLHKTLYNKTAVTDHTTRITKQMLLVESEVATMQFVKENTQIPVSKVSGYDFTYANVLGTPYILMEYIAGKSYPFPFSRQRPIKDDDLIRIHTQLKDFAWQLSKQPFDKIGQLRFATGEKRGVAIGPIIDRKERLYGPFTSSRTFYKECAKTVYEFETRRHSLGEDSNVEDSLESAALHVLAAEHAGKECFDSGPFILQHADMHWQNLLFDEQCTIVGVMDWEWTQTVPVNSFNLLPWNFASKMLPYRAENATRHQQNSLQQFRALSDMGNTTIQRQILEAMISFQGSLPQYIARYMEGYNWPEVRRKHFNHLMELISKMNSNDQSQ</sequence>